<dbReference type="KEGG" id="ngo:NGO_03845"/>
<organism evidence="2 3">
    <name type="scientific">Neisseria gonorrhoeae (strain ATCC 700825 / FA 1090)</name>
    <dbReference type="NCBI Taxonomy" id="242231"/>
    <lineage>
        <taxon>Bacteria</taxon>
        <taxon>Pseudomonadati</taxon>
        <taxon>Pseudomonadota</taxon>
        <taxon>Betaproteobacteria</taxon>
        <taxon>Neisseriales</taxon>
        <taxon>Neisseriaceae</taxon>
        <taxon>Neisseria</taxon>
    </lineage>
</organism>
<dbReference type="Proteomes" id="UP000000535">
    <property type="component" value="Chromosome"/>
</dbReference>
<protein>
    <submittedName>
        <fullName evidence="2">Baseplate protein</fullName>
    </submittedName>
</protein>
<name>A0A0H4ISQ6_NEIG1</name>
<dbReference type="EMBL" id="AE004969">
    <property type="protein sequence ID" value="AKO63649.1"/>
    <property type="molecule type" value="Genomic_DNA"/>
</dbReference>
<keyword evidence="3" id="KW-1185">Reference proteome</keyword>
<dbReference type="InterPro" id="IPR058531">
    <property type="entry name" value="Baseplate_J_M"/>
</dbReference>
<reference evidence="3" key="1">
    <citation type="submission" date="2003-03" db="EMBL/GenBank/DDBJ databases">
        <title>The complete genome sequence of Neisseria gonorrhoeae.</title>
        <authorList>
            <person name="Lewis L.A."/>
            <person name="Gillaspy A.F."/>
            <person name="McLaughlin R.E."/>
            <person name="Gipson M."/>
            <person name="Ducey T.F."/>
            <person name="Ownbey T."/>
            <person name="Hartman K."/>
            <person name="Nydick C."/>
            <person name="Carson M.B."/>
            <person name="Vaughn J."/>
            <person name="Thomson C."/>
            <person name="Song L."/>
            <person name="Lin S."/>
            <person name="Yuan X."/>
            <person name="Najar F."/>
            <person name="Zhan M."/>
            <person name="Ren Q."/>
            <person name="Zhu H."/>
            <person name="Qi S."/>
            <person name="Kenton S.M."/>
            <person name="Lai H."/>
            <person name="White J.D."/>
            <person name="Clifton S."/>
            <person name="Roe B.A."/>
            <person name="Dyer D.W."/>
        </authorList>
    </citation>
    <scope>NUCLEOTIDE SEQUENCE [LARGE SCALE GENOMIC DNA]</scope>
    <source>
        <strain evidence="3">ATCC 700825 / FA 1090</strain>
    </source>
</reference>
<dbReference type="STRING" id="242231.NGO_03845"/>
<proteinExistence type="predicted"/>
<gene>
    <name evidence="2" type="ORF">NGO_03845</name>
</gene>
<evidence type="ECO:0000313" key="2">
    <source>
        <dbReference type="EMBL" id="AKO63649.1"/>
    </source>
</evidence>
<feature type="domain" description="Baseplate J-like central" evidence="1">
    <location>
        <begin position="3"/>
        <end position="47"/>
    </location>
</feature>
<dbReference type="AlphaFoldDB" id="A0A0H4ISQ6"/>
<evidence type="ECO:0000313" key="3">
    <source>
        <dbReference type="Proteomes" id="UP000000535"/>
    </source>
</evidence>
<dbReference type="Pfam" id="PF26078">
    <property type="entry name" value="Baseplate_J_M"/>
    <property type="match status" value="1"/>
</dbReference>
<accession>A0A0H4ISQ6</accession>
<evidence type="ECO:0000259" key="1">
    <source>
        <dbReference type="Pfam" id="PF26078"/>
    </source>
</evidence>
<sequence>MRRAAGTVEVYIKTQSGTPDETILTAAREYLPAETRRPLCDNVQVTAAQPKDTAVEYSAEYHPAANIQAERQTACEALDNLWRQNAHIGASVALSKIIGALDTPA</sequence>